<dbReference type="AlphaFoldDB" id="A0AAW8DUZ9"/>
<organism evidence="1 2">
    <name type="scientific">Variovorax boronicumulans</name>
    <dbReference type="NCBI Taxonomy" id="436515"/>
    <lineage>
        <taxon>Bacteria</taxon>
        <taxon>Pseudomonadati</taxon>
        <taxon>Pseudomonadota</taxon>
        <taxon>Betaproteobacteria</taxon>
        <taxon>Burkholderiales</taxon>
        <taxon>Comamonadaceae</taxon>
        <taxon>Variovorax</taxon>
    </lineage>
</organism>
<dbReference type="RefSeq" id="WP_307636817.1">
    <property type="nucleotide sequence ID" value="NZ_JAUSRR010000003.1"/>
</dbReference>
<gene>
    <name evidence="1" type="ORF">J2W25_002319</name>
</gene>
<name>A0AAW8DUZ9_9BURK</name>
<accession>A0AAW8DUZ9</accession>
<sequence length="87" mass="9902">MIAGRALSDQDTWLIEFEEEFHELCGGEIDPLWLVGLACTLYPLNKDRAPREAAHVAFMTLGYELPHRDELEDFFVLTCAPGRAELH</sequence>
<reference evidence="1" key="1">
    <citation type="submission" date="2023-07" db="EMBL/GenBank/DDBJ databases">
        <title>Sorghum-associated microbial communities from plants grown in Nebraska, USA.</title>
        <authorList>
            <person name="Schachtman D."/>
        </authorList>
    </citation>
    <scope>NUCLEOTIDE SEQUENCE</scope>
    <source>
        <strain evidence="1">DS2795</strain>
    </source>
</reference>
<proteinExistence type="predicted"/>
<dbReference type="Proteomes" id="UP001244295">
    <property type="component" value="Unassembled WGS sequence"/>
</dbReference>
<comment type="caution">
    <text evidence="1">The sequence shown here is derived from an EMBL/GenBank/DDBJ whole genome shotgun (WGS) entry which is preliminary data.</text>
</comment>
<evidence type="ECO:0000313" key="2">
    <source>
        <dbReference type="Proteomes" id="UP001244295"/>
    </source>
</evidence>
<protein>
    <submittedName>
        <fullName evidence="1">Uncharacterized protein</fullName>
    </submittedName>
</protein>
<dbReference type="EMBL" id="JAUSRR010000003">
    <property type="protein sequence ID" value="MDP9923298.1"/>
    <property type="molecule type" value="Genomic_DNA"/>
</dbReference>
<evidence type="ECO:0000313" key="1">
    <source>
        <dbReference type="EMBL" id="MDP9923298.1"/>
    </source>
</evidence>